<dbReference type="Gene3D" id="1.20.5.340">
    <property type="match status" value="1"/>
</dbReference>
<keyword evidence="2" id="KW-1185">Reference proteome</keyword>
<comment type="caution">
    <text evidence="1">The sequence shown here is derived from an EMBL/GenBank/DDBJ whole genome shotgun (WGS) entry which is preliminary data.</text>
</comment>
<dbReference type="OrthoDB" id="428577at2759"/>
<dbReference type="RefSeq" id="XP_024706376.1">
    <property type="nucleotide sequence ID" value="XM_024852220.1"/>
</dbReference>
<gene>
    <name evidence="1" type="ORF">P170DRAFT_464077</name>
</gene>
<dbReference type="GeneID" id="36559918"/>
<sequence length="308" mass="34529">MSSRHELDSIMESKAVKAAQNELNGFEAMSLLLGDYGDKLEITGEVVKAAVRNERSGPKVLALLLEERGDKVRITEEVVKAAVRNQWSGESLLALLLDKRGGEVKITEGQNDHIWIRKLQGTGYSLQEIANLLLDEVQDSLWIFFEPTEIACFVIQPNRHVPRCSHRYCSEQQYLLEDPRGWLSKQEPAAGDFKDVLEIVEELCGLAGIGPTARTESDWVGFVELHEDNQSAVVSYILATDEIPMFSVDRLWSRISQALEKLCCAAGLIQARDLCCNSFTFLRLRNENLEAPAKPLGEVVRVGFQLQK</sequence>
<protein>
    <submittedName>
        <fullName evidence="1">Uncharacterized protein</fullName>
    </submittedName>
</protein>
<name>A0A2I2GDU8_9EURO</name>
<dbReference type="Proteomes" id="UP000234275">
    <property type="component" value="Unassembled WGS sequence"/>
</dbReference>
<reference evidence="1 2" key="1">
    <citation type="submission" date="2016-12" db="EMBL/GenBank/DDBJ databases">
        <title>The genomes of Aspergillus section Nigri reveals drivers in fungal speciation.</title>
        <authorList>
            <consortium name="DOE Joint Genome Institute"/>
            <person name="Vesth T.C."/>
            <person name="Nybo J."/>
            <person name="Theobald S."/>
            <person name="Brandl J."/>
            <person name="Frisvad J.C."/>
            <person name="Nielsen K.F."/>
            <person name="Lyhne E.K."/>
            <person name="Kogle M.E."/>
            <person name="Kuo A."/>
            <person name="Riley R."/>
            <person name="Clum A."/>
            <person name="Nolan M."/>
            <person name="Lipzen A."/>
            <person name="Salamov A."/>
            <person name="Henrissat B."/>
            <person name="Wiebenga A."/>
            <person name="De Vries R.P."/>
            <person name="Grigoriev I.V."/>
            <person name="Mortensen U.H."/>
            <person name="Andersen M.R."/>
            <person name="Baker S.E."/>
        </authorList>
    </citation>
    <scope>NUCLEOTIDE SEQUENCE [LARGE SCALE GENOMIC DNA]</scope>
    <source>
        <strain evidence="1 2">IBT 23096</strain>
    </source>
</reference>
<dbReference type="AlphaFoldDB" id="A0A2I2GDU8"/>
<evidence type="ECO:0000313" key="1">
    <source>
        <dbReference type="EMBL" id="PLB51074.1"/>
    </source>
</evidence>
<dbReference type="VEuPathDB" id="FungiDB:P170DRAFT_464077"/>
<dbReference type="STRING" id="1392250.A0A2I2GDU8"/>
<evidence type="ECO:0000313" key="2">
    <source>
        <dbReference type="Proteomes" id="UP000234275"/>
    </source>
</evidence>
<dbReference type="Pfam" id="PF23397">
    <property type="entry name" value="DUF7104"/>
    <property type="match status" value="3"/>
</dbReference>
<dbReference type="InterPro" id="IPR055530">
    <property type="entry name" value="DUF7104"/>
</dbReference>
<organism evidence="1 2">
    <name type="scientific">Aspergillus steynii IBT 23096</name>
    <dbReference type="NCBI Taxonomy" id="1392250"/>
    <lineage>
        <taxon>Eukaryota</taxon>
        <taxon>Fungi</taxon>
        <taxon>Dikarya</taxon>
        <taxon>Ascomycota</taxon>
        <taxon>Pezizomycotina</taxon>
        <taxon>Eurotiomycetes</taxon>
        <taxon>Eurotiomycetidae</taxon>
        <taxon>Eurotiales</taxon>
        <taxon>Aspergillaceae</taxon>
        <taxon>Aspergillus</taxon>
        <taxon>Aspergillus subgen. Circumdati</taxon>
    </lineage>
</organism>
<proteinExistence type="predicted"/>
<dbReference type="EMBL" id="MSFO01000003">
    <property type="protein sequence ID" value="PLB51074.1"/>
    <property type="molecule type" value="Genomic_DNA"/>
</dbReference>
<accession>A0A2I2GDU8</accession>